<dbReference type="InterPro" id="IPR000485">
    <property type="entry name" value="AsnC-type_HTH_dom"/>
</dbReference>
<evidence type="ECO:0000313" key="5">
    <source>
        <dbReference type="EMBL" id="VVC04470.1"/>
    </source>
</evidence>
<organism evidence="5 6">
    <name type="scientific">Candidatus Bilamarchaeum dharawalense</name>
    <dbReference type="NCBI Taxonomy" id="2885759"/>
    <lineage>
        <taxon>Archaea</taxon>
        <taxon>Candidatus Micrarchaeota</taxon>
        <taxon>Candidatus Micrarchaeia</taxon>
        <taxon>Candidatus Anstonellales</taxon>
        <taxon>Candidatus Bilamarchaeaceae</taxon>
        <taxon>Candidatus Bilamarchaeum</taxon>
    </lineage>
</organism>
<dbReference type="GO" id="GO:0043565">
    <property type="term" value="F:sequence-specific DNA binding"/>
    <property type="evidence" value="ECO:0007669"/>
    <property type="project" value="InterPro"/>
</dbReference>
<dbReference type="PANTHER" id="PTHR30154:SF34">
    <property type="entry name" value="TRANSCRIPTIONAL REGULATOR AZLB"/>
    <property type="match status" value="1"/>
</dbReference>
<dbReference type="Proteomes" id="UP000789941">
    <property type="component" value="Unassembled WGS sequence"/>
</dbReference>
<proteinExistence type="predicted"/>
<dbReference type="AlphaFoldDB" id="A0A5E4LR92"/>
<name>A0A5E4LR92_9ARCH</name>
<evidence type="ECO:0000259" key="4">
    <source>
        <dbReference type="PROSITE" id="PS50956"/>
    </source>
</evidence>
<dbReference type="Pfam" id="PF01037">
    <property type="entry name" value="AsnC_trans_reg"/>
    <property type="match status" value="1"/>
</dbReference>
<dbReference type="Gene3D" id="1.10.10.10">
    <property type="entry name" value="Winged helix-like DNA-binding domain superfamily/Winged helix DNA-binding domain"/>
    <property type="match status" value="1"/>
</dbReference>
<dbReference type="GO" id="GO:0043200">
    <property type="term" value="P:response to amino acid"/>
    <property type="evidence" value="ECO:0007669"/>
    <property type="project" value="TreeGrafter"/>
</dbReference>
<dbReference type="PRINTS" id="PR00033">
    <property type="entry name" value="HTHASNC"/>
</dbReference>
<dbReference type="InterPro" id="IPR036390">
    <property type="entry name" value="WH_DNA-bd_sf"/>
</dbReference>
<dbReference type="InterPro" id="IPR019887">
    <property type="entry name" value="Tscrpt_reg_AsnC/Lrp_C"/>
</dbReference>
<evidence type="ECO:0000256" key="2">
    <source>
        <dbReference type="ARBA" id="ARBA00023125"/>
    </source>
</evidence>
<dbReference type="PANTHER" id="PTHR30154">
    <property type="entry name" value="LEUCINE-RESPONSIVE REGULATORY PROTEIN"/>
    <property type="match status" value="1"/>
</dbReference>
<accession>A0A5E4LR92</accession>
<dbReference type="InterPro" id="IPR036388">
    <property type="entry name" value="WH-like_DNA-bd_sf"/>
</dbReference>
<evidence type="ECO:0000256" key="3">
    <source>
        <dbReference type="ARBA" id="ARBA00023163"/>
    </source>
</evidence>
<keyword evidence="1" id="KW-0805">Transcription regulation</keyword>
<dbReference type="InterPro" id="IPR011991">
    <property type="entry name" value="ArsR-like_HTH"/>
</dbReference>
<dbReference type="GO" id="GO:0005829">
    <property type="term" value="C:cytosol"/>
    <property type="evidence" value="ECO:0007669"/>
    <property type="project" value="TreeGrafter"/>
</dbReference>
<dbReference type="Gene3D" id="3.30.70.920">
    <property type="match status" value="1"/>
</dbReference>
<reference evidence="5 6" key="1">
    <citation type="submission" date="2019-08" db="EMBL/GenBank/DDBJ databases">
        <authorList>
            <person name="Vazquez-Campos X."/>
        </authorList>
    </citation>
    <scope>NUCLEOTIDE SEQUENCE [LARGE SCALE GENOMIC DNA]</scope>
    <source>
        <strain evidence="5">LFW-283_2</strain>
    </source>
</reference>
<sequence length="146" mass="16684">MFQLDEKDEAILDVLRENSSLSIGKIARKTGIPIATVHHRIKKLRAEGIIKKYTIIIDQVKLGKKMIAHVLIKAMPKIDHIALLEKLMKHDQVEDGSAITGEFDLIIKVRVTDIDGLDYFVLKFLRTFDEISQTESMIAFRNIVKE</sequence>
<evidence type="ECO:0000313" key="6">
    <source>
        <dbReference type="Proteomes" id="UP000789941"/>
    </source>
</evidence>
<dbReference type="SUPFAM" id="SSF54909">
    <property type="entry name" value="Dimeric alpha+beta barrel"/>
    <property type="match status" value="1"/>
</dbReference>
<feature type="domain" description="HTH asnC-type" evidence="4">
    <location>
        <begin position="4"/>
        <end position="65"/>
    </location>
</feature>
<gene>
    <name evidence="5" type="ORF">LFW2832_00969</name>
</gene>
<keyword evidence="2" id="KW-0238">DNA-binding</keyword>
<dbReference type="Pfam" id="PF13412">
    <property type="entry name" value="HTH_24"/>
    <property type="match status" value="1"/>
</dbReference>
<dbReference type="EMBL" id="CABMJJ010000009">
    <property type="protein sequence ID" value="VVC04470.1"/>
    <property type="molecule type" value="Genomic_DNA"/>
</dbReference>
<evidence type="ECO:0000256" key="1">
    <source>
        <dbReference type="ARBA" id="ARBA00023015"/>
    </source>
</evidence>
<dbReference type="SUPFAM" id="SSF46785">
    <property type="entry name" value="Winged helix' DNA-binding domain"/>
    <property type="match status" value="1"/>
</dbReference>
<dbReference type="InterPro" id="IPR019888">
    <property type="entry name" value="Tscrpt_reg_AsnC-like"/>
</dbReference>
<keyword evidence="3" id="KW-0804">Transcription</keyword>
<dbReference type="CDD" id="cd00090">
    <property type="entry name" value="HTH_ARSR"/>
    <property type="match status" value="1"/>
</dbReference>
<dbReference type="InterPro" id="IPR011008">
    <property type="entry name" value="Dimeric_a/b-barrel"/>
</dbReference>
<comment type="caution">
    <text evidence="5">The sequence shown here is derived from an EMBL/GenBank/DDBJ whole genome shotgun (WGS) entry which is preliminary data.</text>
</comment>
<dbReference type="SMART" id="SM00344">
    <property type="entry name" value="HTH_ASNC"/>
    <property type="match status" value="1"/>
</dbReference>
<dbReference type="PROSITE" id="PS50956">
    <property type="entry name" value="HTH_ASNC_2"/>
    <property type="match status" value="1"/>
</dbReference>
<protein>
    <submittedName>
        <fullName evidence="5">Putative HTH-type transcriptional regulator</fullName>
    </submittedName>
</protein>